<keyword evidence="5 6" id="KW-0472">Membrane</keyword>
<evidence type="ECO:0000256" key="4">
    <source>
        <dbReference type="ARBA" id="ARBA00022989"/>
    </source>
</evidence>
<feature type="transmembrane region" description="Helical" evidence="6">
    <location>
        <begin position="221"/>
        <end position="241"/>
    </location>
</feature>
<dbReference type="InterPro" id="IPR032816">
    <property type="entry name" value="VTT_dom"/>
</dbReference>
<keyword evidence="4 6" id="KW-1133">Transmembrane helix</keyword>
<feature type="domain" description="VTT" evidence="7">
    <location>
        <begin position="83"/>
        <end position="199"/>
    </location>
</feature>
<dbReference type="Pfam" id="PF09335">
    <property type="entry name" value="VTT_dom"/>
    <property type="match status" value="1"/>
</dbReference>
<keyword evidence="9" id="KW-1185">Reference proteome</keyword>
<gene>
    <name evidence="8" type="ORF">HYN69_02190</name>
</gene>
<dbReference type="GO" id="GO:0005886">
    <property type="term" value="C:plasma membrane"/>
    <property type="evidence" value="ECO:0007669"/>
    <property type="project" value="UniProtKB-SubCell"/>
</dbReference>
<keyword evidence="3 6" id="KW-0812">Transmembrane</keyword>
<evidence type="ECO:0000256" key="5">
    <source>
        <dbReference type="ARBA" id="ARBA00023136"/>
    </source>
</evidence>
<evidence type="ECO:0000256" key="3">
    <source>
        <dbReference type="ARBA" id="ARBA00022692"/>
    </source>
</evidence>
<organism evidence="8 9">
    <name type="scientific">Paragemmobacter aquarius</name>
    <dbReference type="NCBI Taxonomy" id="2169400"/>
    <lineage>
        <taxon>Bacteria</taxon>
        <taxon>Pseudomonadati</taxon>
        <taxon>Pseudomonadota</taxon>
        <taxon>Alphaproteobacteria</taxon>
        <taxon>Rhodobacterales</taxon>
        <taxon>Paracoccaceae</taxon>
        <taxon>Paragemmobacter</taxon>
    </lineage>
</organism>
<feature type="transmembrane region" description="Helical" evidence="6">
    <location>
        <begin position="91"/>
        <end position="117"/>
    </location>
</feature>
<name>A0A2S0UQT5_9RHOB</name>
<dbReference type="KEGG" id="geh:HYN69_02190"/>
<evidence type="ECO:0000256" key="2">
    <source>
        <dbReference type="ARBA" id="ARBA00022475"/>
    </source>
</evidence>
<dbReference type="EMBL" id="CP028918">
    <property type="protein sequence ID" value="AWB50174.1"/>
    <property type="molecule type" value="Genomic_DNA"/>
</dbReference>
<evidence type="ECO:0000256" key="1">
    <source>
        <dbReference type="ARBA" id="ARBA00004651"/>
    </source>
</evidence>
<feature type="transmembrane region" description="Helical" evidence="6">
    <location>
        <begin position="179"/>
        <end position="201"/>
    </location>
</feature>
<evidence type="ECO:0000313" key="8">
    <source>
        <dbReference type="EMBL" id="AWB50174.1"/>
    </source>
</evidence>
<comment type="similarity">
    <text evidence="6">Belongs to the TVP38/TMEM64 family.</text>
</comment>
<dbReference type="OrthoDB" id="9779114at2"/>
<reference evidence="8 9" key="1">
    <citation type="submission" date="2018-04" db="EMBL/GenBank/DDBJ databases">
        <title>Genome sequencing of Gemmobacter.</title>
        <authorList>
            <person name="Yi H."/>
            <person name="Baek M.-G."/>
        </authorList>
    </citation>
    <scope>NUCLEOTIDE SEQUENCE [LARGE SCALE GENOMIC DNA]</scope>
    <source>
        <strain evidence="8 9">HYN0069</strain>
    </source>
</reference>
<feature type="transmembrane region" description="Helical" evidence="6">
    <location>
        <begin position="60"/>
        <end position="79"/>
    </location>
</feature>
<dbReference type="PANTHER" id="PTHR12677:SF59">
    <property type="entry name" value="GOLGI APPARATUS MEMBRANE PROTEIN TVP38-RELATED"/>
    <property type="match status" value="1"/>
</dbReference>
<evidence type="ECO:0000313" key="9">
    <source>
        <dbReference type="Proteomes" id="UP000244496"/>
    </source>
</evidence>
<comment type="subcellular location">
    <subcellularLocation>
        <location evidence="1 6">Cell membrane</location>
        <topology evidence="1 6">Multi-pass membrane protein</topology>
    </subcellularLocation>
</comment>
<protein>
    <recommendedName>
        <fullName evidence="6">TVP38/TMEM64 family membrane protein</fullName>
    </recommendedName>
</protein>
<dbReference type="AlphaFoldDB" id="A0A2S0UQT5"/>
<evidence type="ECO:0000256" key="6">
    <source>
        <dbReference type="RuleBase" id="RU366058"/>
    </source>
</evidence>
<accession>A0A2S0UQT5</accession>
<dbReference type="PANTHER" id="PTHR12677">
    <property type="entry name" value="GOLGI APPARATUS MEMBRANE PROTEIN TVP38-RELATED"/>
    <property type="match status" value="1"/>
</dbReference>
<dbReference type="RefSeq" id="WP_108436986.1">
    <property type="nucleotide sequence ID" value="NZ_CP028918.1"/>
</dbReference>
<feature type="transmembrane region" description="Helical" evidence="6">
    <location>
        <begin position="20"/>
        <end position="40"/>
    </location>
</feature>
<dbReference type="Proteomes" id="UP000244496">
    <property type="component" value="Chromosome"/>
</dbReference>
<proteinExistence type="inferred from homology"/>
<evidence type="ECO:0000259" key="7">
    <source>
        <dbReference type="Pfam" id="PF09335"/>
    </source>
</evidence>
<sequence length="247" mass="26290">MHSDDLPPDPKTPSRRWRVIPALVLLAVALVGAVWFRDALSFEMLARHRAGLLALRDANYALSVVLFVLAYALLVAFSLPGATVATLTGGFLFGLFPGVFFNLMAASLGAMALFIAVRAGFGEGLAQRIEAQGGRVVRLREALARNEWEVLFLMRVTPVVPFFVANLLPALLNISFLKFAVTTVLGIVPGALVLTSVGSGLGEVFEAGGVPDLAVFLRPEVAGPVLGLVALGVMPMVVRAWRDRGKG</sequence>
<keyword evidence="2 6" id="KW-1003">Cell membrane</keyword>
<dbReference type="InterPro" id="IPR015414">
    <property type="entry name" value="TMEM64"/>
</dbReference>